<sequence>MAKYNFEFKLKIVQEYLKGNGVTTYLSKKNIE</sequence>
<dbReference type="EMBL" id="JAFREL020000004">
    <property type="protein sequence ID" value="MEO1772110.1"/>
    <property type="molecule type" value="Genomic_DNA"/>
</dbReference>
<evidence type="ECO:0008006" key="3">
    <source>
        <dbReference type="Google" id="ProtNLM"/>
    </source>
</evidence>
<evidence type="ECO:0000313" key="2">
    <source>
        <dbReference type="Proteomes" id="UP000664357"/>
    </source>
</evidence>
<evidence type="ECO:0000313" key="1">
    <source>
        <dbReference type="EMBL" id="MEO1772110.1"/>
    </source>
</evidence>
<keyword evidence="2" id="KW-1185">Reference proteome</keyword>
<accession>A0ABV0ETY7</accession>
<name>A0ABV0ETY7_9ENTE</name>
<gene>
    <name evidence="1" type="ORF">JZO67_004092</name>
</gene>
<comment type="caution">
    <text evidence="1">The sequence shown here is derived from an EMBL/GenBank/DDBJ whole genome shotgun (WGS) entry which is preliminary data.</text>
</comment>
<proteinExistence type="predicted"/>
<protein>
    <recommendedName>
        <fullName evidence="3">Transposase</fullName>
    </recommendedName>
</protein>
<reference evidence="1 2" key="1">
    <citation type="submission" date="2024-02" db="EMBL/GenBank/DDBJ databases">
        <title>The Genome Sequence of Enterococcus sp. DIV0159.</title>
        <authorList>
            <person name="Earl A."/>
            <person name="Manson A."/>
            <person name="Gilmore M."/>
            <person name="Sanders J."/>
            <person name="Shea T."/>
            <person name="Howe W."/>
            <person name="Livny J."/>
            <person name="Cuomo C."/>
            <person name="Neafsey D."/>
            <person name="Birren B."/>
        </authorList>
    </citation>
    <scope>NUCLEOTIDE SEQUENCE [LARGE SCALE GENOMIC DNA]</scope>
    <source>
        <strain evidence="1 2">665A</strain>
    </source>
</reference>
<organism evidence="1 2">
    <name type="scientific">Candidatus Enterococcus ferrettii</name>
    <dbReference type="NCBI Taxonomy" id="2815324"/>
    <lineage>
        <taxon>Bacteria</taxon>
        <taxon>Bacillati</taxon>
        <taxon>Bacillota</taxon>
        <taxon>Bacilli</taxon>
        <taxon>Lactobacillales</taxon>
        <taxon>Enterococcaceae</taxon>
        <taxon>Enterococcus</taxon>
    </lineage>
</organism>
<dbReference type="Proteomes" id="UP000664357">
    <property type="component" value="Unassembled WGS sequence"/>
</dbReference>